<name>A0A699ZIM0_HAELA</name>
<evidence type="ECO:0000313" key="2">
    <source>
        <dbReference type="EMBL" id="GFH19359.1"/>
    </source>
</evidence>
<accession>A0A699ZIM0</accession>
<proteinExistence type="predicted"/>
<evidence type="ECO:0000256" key="1">
    <source>
        <dbReference type="SAM" id="MobiDB-lite"/>
    </source>
</evidence>
<reference evidence="2 3" key="1">
    <citation type="submission" date="2020-02" db="EMBL/GenBank/DDBJ databases">
        <title>Draft genome sequence of Haematococcus lacustris strain NIES-144.</title>
        <authorList>
            <person name="Morimoto D."/>
            <person name="Nakagawa S."/>
            <person name="Yoshida T."/>
            <person name="Sawayama S."/>
        </authorList>
    </citation>
    <scope>NUCLEOTIDE SEQUENCE [LARGE SCALE GENOMIC DNA]</scope>
    <source>
        <strain evidence="2 3">NIES-144</strain>
    </source>
</reference>
<comment type="caution">
    <text evidence="2">The sequence shown here is derived from an EMBL/GenBank/DDBJ whole genome shotgun (WGS) entry which is preliminary data.</text>
</comment>
<keyword evidence="3" id="KW-1185">Reference proteome</keyword>
<feature type="region of interest" description="Disordered" evidence="1">
    <location>
        <begin position="96"/>
        <end position="134"/>
    </location>
</feature>
<sequence>MAPTAIGQHALHMPRANDPSACCPCWLFAENHSGLSHLTHAMLALGTPLALSSSPAADGPPHLTLCGQRGVAAPAGHPAPLSSALMLKQWPGRPTLPATSTGALGVPAGRSQGAEQPGPAGGVPVHGLHHGPKCTGPAKPPTLILLCSHALQPVGCVPKSVPGRLLATTPRTLKGCWQPFGSRMTMAMWGRTYDCQRGCSTRLH</sequence>
<feature type="non-terminal residue" evidence="2">
    <location>
        <position position="204"/>
    </location>
</feature>
<dbReference type="EMBL" id="BLLF01001448">
    <property type="protein sequence ID" value="GFH19359.1"/>
    <property type="molecule type" value="Genomic_DNA"/>
</dbReference>
<dbReference type="Proteomes" id="UP000485058">
    <property type="component" value="Unassembled WGS sequence"/>
</dbReference>
<organism evidence="2 3">
    <name type="scientific">Haematococcus lacustris</name>
    <name type="common">Green alga</name>
    <name type="synonym">Haematococcus pluvialis</name>
    <dbReference type="NCBI Taxonomy" id="44745"/>
    <lineage>
        <taxon>Eukaryota</taxon>
        <taxon>Viridiplantae</taxon>
        <taxon>Chlorophyta</taxon>
        <taxon>core chlorophytes</taxon>
        <taxon>Chlorophyceae</taxon>
        <taxon>CS clade</taxon>
        <taxon>Chlamydomonadales</taxon>
        <taxon>Haematococcaceae</taxon>
        <taxon>Haematococcus</taxon>
    </lineage>
</organism>
<protein>
    <submittedName>
        <fullName evidence="2">Uncharacterized protein</fullName>
    </submittedName>
</protein>
<gene>
    <name evidence="2" type="ORF">HaLaN_16296</name>
</gene>
<dbReference type="AlphaFoldDB" id="A0A699ZIM0"/>
<evidence type="ECO:0000313" key="3">
    <source>
        <dbReference type="Proteomes" id="UP000485058"/>
    </source>
</evidence>